<keyword evidence="1" id="KW-0238">DNA-binding</keyword>
<dbReference type="SMART" id="SM00530">
    <property type="entry name" value="HTH_XRE"/>
    <property type="match status" value="1"/>
</dbReference>
<dbReference type="Pfam" id="PF01381">
    <property type="entry name" value="HTH_3"/>
    <property type="match status" value="1"/>
</dbReference>
<reference evidence="4 5" key="1">
    <citation type="submission" date="2017-12" db="EMBL/GenBank/DDBJ databases">
        <authorList>
            <person name="Hurst M.R.H."/>
        </authorList>
    </citation>
    <scope>NUCLEOTIDE SEQUENCE [LARGE SCALE GENOMIC DNA]</scope>
    <source>
        <strain evidence="4 5">SY-3-19</strain>
    </source>
</reference>
<feature type="compositionally biased region" description="Basic and acidic residues" evidence="2">
    <location>
        <begin position="30"/>
        <end position="39"/>
    </location>
</feature>
<dbReference type="OrthoDB" id="9797172at2"/>
<evidence type="ECO:0000256" key="1">
    <source>
        <dbReference type="ARBA" id="ARBA00023125"/>
    </source>
</evidence>
<dbReference type="Gene3D" id="1.10.260.40">
    <property type="entry name" value="lambda repressor-like DNA-binding domains"/>
    <property type="match status" value="1"/>
</dbReference>
<name>A0A2S7K712_9PROT</name>
<proteinExistence type="predicted"/>
<evidence type="ECO:0000259" key="3">
    <source>
        <dbReference type="PROSITE" id="PS50943"/>
    </source>
</evidence>
<evidence type="ECO:0000256" key="2">
    <source>
        <dbReference type="SAM" id="MobiDB-lite"/>
    </source>
</evidence>
<dbReference type="PROSITE" id="PS50943">
    <property type="entry name" value="HTH_CROC1"/>
    <property type="match status" value="1"/>
</dbReference>
<evidence type="ECO:0000313" key="4">
    <source>
        <dbReference type="EMBL" id="PQA88314.1"/>
    </source>
</evidence>
<gene>
    <name evidence="4" type="ORF">CW354_08420</name>
</gene>
<dbReference type="GO" id="GO:0003677">
    <property type="term" value="F:DNA binding"/>
    <property type="evidence" value="ECO:0007669"/>
    <property type="project" value="UniProtKB-KW"/>
</dbReference>
<feature type="region of interest" description="Disordered" evidence="2">
    <location>
        <begin position="1"/>
        <end position="39"/>
    </location>
</feature>
<dbReference type="AlphaFoldDB" id="A0A2S7K712"/>
<protein>
    <recommendedName>
        <fullName evidence="3">HTH cro/C1-type domain-containing protein</fullName>
    </recommendedName>
</protein>
<dbReference type="PANTHER" id="PTHR46558">
    <property type="entry name" value="TRACRIPTIONAL REGULATORY PROTEIN-RELATED-RELATED"/>
    <property type="match status" value="1"/>
</dbReference>
<evidence type="ECO:0000313" key="5">
    <source>
        <dbReference type="Proteomes" id="UP000239504"/>
    </source>
</evidence>
<dbReference type="Proteomes" id="UP000239504">
    <property type="component" value="Unassembled WGS sequence"/>
</dbReference>
<dbReference type="SUPFAM" id="SSF47413">
    <property type="entry name" value="lambda repressor-like DNA-binding domains"/>
    <property type="match status" value="1"/>
</dbReference>
<keyword evidence="5" id="KW-1185">Reference proteome</keyword>
<dbReference type="InterPro" id="IPR010982">
    <property type="entry name" value="Lambda_DNA-bd_dom_sf"/>
</dbReference>
<dbReference type="RefSeq" id="WP_104829558.1">
    <property type="nucleotide sequence ID" value="NZ_PJCH01000005.1"/>
</dbReference>
<organism evidence="4 5">
    <name type="scientific">Hyphococcus luteus</name>
    <dbReference type="NCBI Taxonomy" id="2058213"/>
    <lineage>
        <taxon>Bacteria</taxon>
        <taxon>Pseudomonadati</taxon>
        <taxon>Pseudomonadota</taxon>
        <taxon>Alphaproteobacteria</taxon>
        <taxon>Parvularculales</taxon>
        <taxon>Parvularculaceae</taxon>
        <taxon>Hyphococcus</taxon>
    </lineage>
</organism>
<dbReference type="CDD" id="cd00093">
    <property type="entry name" value="HTH_XRE"/>
    <property type="match status" value="1"/>
</dbReference>
<feature type="domain" description="HTH cro/C1-type" evidence="3">
    <location>
        <begin position="40"/>
        <end position="94"/>
    </location>
</feature>
<dbReference type="EMBL" id="PJCH01000005">
    <property type="protein sequence ID" value="PQA88314.1"/>
    <property type="molecule type" value="Genomic_DNA"/>
</dbReference>
<comment type="caution">
    <text evidence="4">The sequence shown here is derived from an EMBL/GenBank/DDBJ whole genome shotgun (WGS) entry which is preliminary data.</text>
</comment>
<accession>A0A2S7K712</accession>
<sequence length="143" mass="15805">MAKPANSRSVQKRRTDPRRSARRGSSRAPTEIDKGVGETIRKLRTERNLTLAELGSALGISHQQLQKYETGANRLSAGMLHAVATVFNVPIDALYDGVRQSGSERTKNPADELRRECAYFIDRTKSKTTLHQMAKVLKAIASA</sequence>
<dbReference type="PANTHER" id="PTHR46558:SF11">
    <property type="entry name" value="HTH-TYPE TRANSCRIPTIONAL REGULATOR XRE"/>
    <property type="match status" value="1"/>
</dbReference>
<dbReference type="InterPro" id="IPR001387">
    <property type="entry name" value="Cro/C1-type_HTH"/>
</dbReference>